<dbReference type="Proteomes" id="UP001153050">
    <property type="component" value="Unassembled WGS sequence"/>
</dbReference>
<protein>
    <submittedName>
        <fullName evidence="2">Uncharacterized protein</fullName>
    </submittedName>
</protein>
<name>A0ABN8KFI3_9HYPH</name>
<accession>A0ABN8KFI3</accession>
<evidence type="ECO:0000313" key="3">
    <source>
        <dbReference type="Proteomes" id="UP001153050"/>
    </source>
</evidence>
<keyword evidence="1" id="KW-1133">Transmembrane helix</keyword>
<proteinExistence type="predicted"/>
<evidence type="ECO:0000313" key="2">
    <source>
        <dbReference type="EMBL" id="CAH2407930.1"/>
    </source>
</evidence>
<sequence length="288" mass="32444">MVKRVLILAGVVIGVVIVYGVKNAFGISDDAFTKTVLFLLIVWSALHFSHRLEAIEERVVHSNYDRIKNLIEEGKRHKPHHQQPKSLIEGGAVETFITAAHEVLFDDFRWFGAALNQHVAEPWAVEELNDTDVQGIDGPEVGRRYQVYYNACRMGTVQVTIGGHTWIFRPETFADNREARVEVDLNYLRFVPYNDAHSLISTVALFVGKFGDDGDAARAEASAVATAALTRHLWESVRNPDIDMCFEFRTDGPYELLRGTSDHWKAEGIDPFETWGGDRSWADQNADA</sequence>
<dbReference type="EMBL" id="CAKXZT010000160">
    <property type="protein sequence ID" value="CAH2407930.1"/>
    <property type="molecule type" value="Genomic_DNA"/>
</dbReference>
<keyword evidence="3" id="KW-1185">Reference proteome</keyword>
<comment type="caution">
    <text evidence="2">The sequence shown here is derived from an EMBL/GenBank/DDBJ whole genome shotgun (WGS) entry which is preliminary data.</text>
</comment>
<feature type="transmembrane region" description="Helical" evidence="1">
    <location>
        <begin position="5"/>
        <end position="25"/>
    </location>
</feature>
<gene>
    <name evidence="2" type="ORF">MES5069_620157</name>
</gene>
<keyword evidence="1" id="KW-0472">Membrane</keyword>
<organism evidence="2 3">
    <name type="scientific">Mesorhizobium escarrei</name>
    <dbReference type="NCBI Taxonomy" id="666018"/>
    <lineage>
        <taxon>Bacteria</taxon>
        <taxon>Pseudomonadati</taxon>
        <taxon>Pseudomonadota</taxon>
        <taxon>Alphaproteobacteria</taxon>
        <taxon>Hyphomicrobiales</taxon>
        <taxon>Phyllobacteriaceae</taxon>
        <taxon>Mesorhizobium</taxon>
    </lineage>
</organism>
<keyword evidence="1" id="KW-0812">Transmembrane</keyword>
<reference evidence="2 3" key="1">
    <citation type="submission" date="2022-03" db="EMBL/GenBank/DDBJ databases">
        <authorList>
            <person name="Brunel B."/>
        </authorList>
    </citation>
    <scope>NUCLEOTIDE SEQUENCE [LARGE SCALE GENOMIC DNA]</scope>
    <source>
        <strain evidence="2">STM5069sample</strain>
    </source>
</reference>
<dbReference type="RefSeq" id="WP_254021427.1">
    <property type="nucleotide sequence ID" value="NZ_CAKXZT010000160.1"/>
</dbReference>
<evidence type="ECO:0000256" key="1">
    <source>
        <dbReference type="SAM" id="Phobius"/>
    </source>
</evidence>